<organism evidence="7 8">
    <name type="scientific">Jatrophihabitans cynanchi</name>
    <dbReference type="NCBI Taxonomy" id="2944128"/>
    <lineage>
        <taxon>Bacteria</taxon>
        <taxon>Bacillati</taxon>
        <taxon>Actinomycetota</taxon>
        <taxon>Actinomycetes</taxon>
        <taxon>Jatrophihabitantales</taxon>
        <taxon>Jatrophihabitantaceae</taxon>
        <taxon>Jatrophihabitans</taxon>
    </lineage>
</organism>
<feature type="transmembrane region" description="Helical" evidence="6">
    <location>
        <begin position="12"/>
        <end position="35"/>
    </location>
</feature>
<evidence type="ECO:0000256" key="3">
    <source>
        <dbReference type="ARBA" id="ARBA00022692"/>
    </source>
</evidence>
<dbReference type="PANTHER" id="PTHR23513:SF6">
    <property type="entry name" value="MAJOR FACILITATOR SUPERFAMILY ASSOCIATED DOMAIN-CONTAINING PROTEIN"/>
    <property type="match status" value="1"/>
</dbReference>
<proteinExistence type="predicted"/>
<gene>
    <name evidence="7" type="ORF">M6B22_01330</name>
</gene>
<dbReference type="EMBL" id="CP097463">
    <property type="protein sequence ID" value="WAX57424.1"/>
    <property type="molecule type" value="Genomic_DNA"/>
</dbReference>
<feature type="transmembrane region" description="Helical" evidence="6">
    <location>
        <begin position="284"/>
        <end position="303"/>
    </location>
</feature>
<evidence type="ECO:0000313" key="7">
    <source>
        <dbReference type="EMBL" id="WAX57424.1"/>
    </source>
</evidence>
<feature type="transmembrane region" description="Helical" evidence="6">
    <location>
        <begin position="144"/>
        <end position="161"/>
    </location>
</feature>
<feature type="transmembrane region" description="Helical" evidence="6">
    <location>
        <begin position="99"/>
        <end position="123"/>
    </location>
</feature>
<dbReference type="Gene3D" id="1.20.1250.20">
    <property type="entry name" value="MFS general substrate transporter like domains"/>
    <property type="match status" value="1"/>
</dbReference>
<keyword evidence="5 6" id="KW-0472">Membrane</keyword>
<keyword evidence="2" id="KW-1003">Cell membrane</keyword>
<sequence length="410" mass="41431">MKQLLQVAQFRRLLGAWTVGNFADSALFLTLAVWAKDLTGSSGAAGLVFFFLGAPVLAGPLFGLLADRVRRRPLLIAGNLLSAGSVLGLLAVHSAADVWLLYVVTVGYGGLGVLNGAAMSGLLRTVLTDDQLGPANALFSTIDQGLRILTPLVGAALYAVWGGPALAVAVAVMLVATAGGLALVRVREPKPAGDLAGAADADAGWRALAAGLSHLRRTPVLRDIVTGLAVALSVVGLFDSLLFAVVQHGLHRSPEFFGVLMSAQGAGSILGGVTAVATMGRVGATRTVGIALTTLAAGSVPFLSGSVPLVLLGEVAAGTAIPWVFVALATTRQQLTPNHLQGRTAAATGLALQAPQLVSTGVGAALVALVDYRLLIVLAAVVIGLAGLWLLRAAGARASTPEPAAQVVTG</sequence>
<accession>A0ABY7JYB5</accession>
<dbReference type="InterPro" id="IPR011701">
    <property type="entry name" value="MFS"/>
</dbReference>
<dbReference type="InterPro" id="IPR036259">
    <property type="entry name" value="MFS_trans_sf"/>
</dbReference>
<reference evidence="7" key="1">
    <citation type="submission" date="2022-05" db="EMBL/GenBank/DDBJ databases">
        <title>Jatrophihabitans sp. SB3-54 whole genome sequence.</title>
        <authorList>
            <person name="Suh M.K."/>
            <person name="Eom M.K."/>
            <person name="Kim J.S."/>
            <person name="Kim H.S."/>
            <person name="Do H.E."/>
            <person name="Shin Y.K."/>
            <person name="Lee J.-S."/>
        </authorList>
    </citation>
    <scope>NUCLEOTIDE SEQUENCE</scope>
    <source>
        <strain evidence="7">SB3-54</strain>
    </source>
</reference>
<protein>
    <submittedName>
        <fullName evidence="7">MFS transporter</fullName>
    </submittedName>
</protein>
<feature type="transmembrane region" description="Helical" evidence="6">
    <location>
        <begin position="224"/>
        <end position="244"/>
    </location>
</feature>
<comment type="subcellular location">
    <subcellularLocation>
        <location evidence="1">Cell membrane</location>
        <topology evidence="1">Multi-pass membrane protein</topology>
    </subcellularLocation>
</comment>
<evidence type="ECO:0000256" key="1">
    <source>
        <dbReference type="ARBA" id="ARBA00004651"/>
    </source>
</evidence>
<dbReference type="PANTHER" id="PTHR23513">
    <property type="entry name" value="INTEGRAL MEMBRANE EFFLUX PROTEIN-RELATED"/>
    <property type="match status" value="1"/>
</dbReference>
<dbReference type="Proteomes" id="UP001164693">
    <property type="component" value="Chromosome"/>
</dbReference>
<evidence type="ECO:0000313" key="8">
    <source>
        <dbReference type="Proteomes" id="UP001164693"/>
    </source>
</evidence>
<evidence type="ECO:0000256" key="2">
    <source>
        <dbReference type="ARBA" id="ARBA00022475"/>
    </source>
</evidence>
<dbReference type="RefSeq" id="WP_269443963.1">
    <property type="nucleotide sequence ID" value="NZ_CP097463.1"/>
</dbReference>
<evidence type="ECO:0000256" key="4">
    <source>
        <dbReference type="ARBA" id="ARBA00022989"/>
    </source>
</evidence>
<feature type="transmembrane region" description="Helical" evidence="6">
    <location>
        <begin position="73"/>
        <end position="93"/>
    </location>
</feature>
<dbReference type="Pfam" id="PF07690">
    <property type="entry name" value="MFS_1"/>
    <property type="match status" value="1"/>
</dbReference>
<evidence type="ECO:0000256" key="5">
    <source>
        <dbReference type="ARBA" id="ARBA00023136"/>
    </source>
</evidence>
<keyword evidence="3 6" id="KW-0812">Transmembrane</keyword>
<keyword evidence="8" id="KW-1185">Reference proteome</keyword>
<dbReference type="CDD" id="cd06173">
    <property type="entry name" value="MFS_MefA_like"/>
    <property type="match status" value="1"/>
</dbReference>
<feature type="transmembrane region" description="Helical" evidence="6">
    <location>
        <begin position="47"/>
        <end position="66"/>
    </location>
</feature>
<evidence type="ECO:0000256" key="6">
    <source>
        <dbReference type="SAM" id="Phobius"/>
    </source>
</evidence>
<keyword evidence="4 6" id="KW-1133">Transmembrane helix</keyword>
<dbReference type="SUPFAM" id="SSF103473">
    <property type="entry name" value="MFS general substrate transporter"/>
    <property type="match status" value="1"/>
</dbReference>
<feature type="transmembrane region" description="Helical" evidence="6">
    <location>
        <begin position="374"/>
        <end position="391"/>
    </location>
</feature>
<feature type="transmembrane region" description="Helical" evidence="6">
    <location>
        <begin position="256"/>
        <end position="277"/>
    </location>
</feature>
<name>A0ABY7JYB5_9ACTN</name>
<feature type="transmembrane region" description="Helical" evidence="6">
    <location>
        <begin position="167"/>
        <end position="184"/>
    </location>
</feature>